<dbReference type="Gene3D" id="1.10.10.10">
    <property type="entry name" value="Winged helix-like DNA-binding domain superfamily/Winged helix DNA-binding domain"/>
    <property type="match status" value="1"/>
</dbReference>
<evidence type="ECO:0000313" key="3">
    <source>
        <dbReference type="Proteomes" id="UP001060336"/>
    </source>
</evidence>
<dbReference type="Gene3D" id="6.10.140.1570">
    <property type="match status" value="1"/>
</dbReference>
<name>A0A9J7B0H1_9PROT</name>
<dbReference type="InterPro" id="IPR036390">
    <property type="entry name" value="WH_DNA-bd_sf"/>
</dbReference>
<accession>A0A9J7B0H1</accession>
<reference evidence="2" key="1">
    <citation type="submission" date="2022-08" db="EMBL/GenBank/DDBJ databases">
        <title>Nisaea acidiphila sp. nov., isolated from a marine algal debris and emended description of the genus Nisaea Urios et al. 2008.</title>
        <authorList>
            <person name="Kwon K."/>
        </authorList>
    </citation>
    <scope>NUCLEOTIDE SEQUENCE</scope>
    <source>
        <strain evidence="2">MEBiC11861</strain>
    </source>
</reference>
<dbReference type="EMBL" id="CP102480">
    <property type="protein sequence ID" value="UUX52153.1"/>
    <property type="molecule type" value="Genomic_DNA"/>
</dbReference>
<dbReference type="RefSeq" id="WP_257772065.1">
    <property type="nucleotide sequence ID" value="NZ_CP102480.1"/>
</dbReference>
<dbReference type="PANTHER" id="PTHR43252">
    <property type="entry name" value="TRANSCRIPTIONAL REGULATOR YQJI"/>
    <property type="match status" value="1"/>
</dbReference>
<evidence type="ECO:0000259" key="1">
    <source>
        <dbReference type="Pfam" id="PF03551"/>
    </source>
</evidence>
<dbReference type="AlphaFoldDB" id="A0A9J7B0H1"/>
<feature type="domain" description="Transcription regulator PadR N-terminal" evidence="1">
    <location>
        <begin position="8"/>
        <end position="80"/>
    </location>
</feature>
<dbReference type="Pfam" id="PF03551">
    <property type="entry name" value="PadR"/>
    <property type="match status" value="1"/>
</dbReference>
<dbReference type="KEGG" id="naci:NUH88_10730"/>
<gene>
    <name evidence="2" type="ORF">NUH88_10730</name>
</gene>
<organism evidence="2 3">
    <name type="scientific">Nisaea acidiphila</name>
    <dbReference type="NCBI Taxonomy" id="1862145"/>
    <lineage>
        <taxon>Bacteria</taxon>
        <taxon>Pseudomonadati</taxon>
        <taxon>Pseudomonadota</taxon>
        <taxon>Alphaproteobacteria</taxon>
        <taxon>Rhodospirillales</taxon>
        <taxon>Thalassobaculaceae</taxon>
        <taxon>Nisaea</taxon>
    </lineage>
</organism>
<keyword evidence="3" id="KW-1185">Reference proteome</keyword>
<dbReference type="InterPro" id="IPR005149">
    <property type="entry name" value="Tscrpt_reg_PadR_N"/>
</dbReference>
<sequence length="179" mass="19963">MFEISHIILGALVKGPANGYQIRRRINTDFAHFQSVSTGALYPALAKLKARGAVIEVGAPTQSLEQRNFEITDLGRDELRRQVEMSGSGERLKSDFLAAVNFADLAGPDEVERLLEERVGVLNQEIRSLLALPLRDMSNTERFTVRYALAVRRAALEFLRHEGRAIVTAIDIESRKSIS</sequence>
<dbReference type="InterPro" id="IPR036388">
    <property type="entry name" value="WH-like_DNA-bd_sf"/>
</dbReference>
<proteinExistence type="predicted"/>
<dbReference type="SUPFAM" id="SSF46785">
    <property type="entry name" value="Winged helix' DNA-binding domain"/>
    <property type="match status" value="1"/>
</dbReference>
<dbReference type="Proteomes" id="UP001060336">
    <property type="component" value="Chromosome"/>
</dbReference>
<dbReference type="PANTHER" id="PTHR43252:SF6">
    <property type="entry name" value="NEGATIVE TRANSCRIPTION REGULATOR PADR"/>
    <property type="match status" value="1"/>
</dbReference>
<protein>
    <submittedName>
        <fullName evidence="2">PadR family transcriptional regulator</fullName>
    </submittedName>
</protein>
<evidence type="ECO:0000313" key="2">
    <source>
        <dbReference type="EMBL" id="UUX52153.1"/>
    </source>
</evidence>